<reference evidence="1" key="3">
    <citation type="submission" date="2022-01" db="UniProtKB">
        <authorList>
            <consortium name="EnsemblPlants"/>
        </authorList>
    </citation>
    <scope>IDENTIFICATION</scope>
    <source>
        <strain evidence="1">subsp. vulgare</strain>
    </source>
</reference>
<dbReference type="AlphaFoldDB" id="A0A8I7B8G0"/>
<reference evidence="2" key="1">
    <citation type="journal article" date="2012" name="Nature">
        <title>A physical, genetic and functional sequence assembly of the barley genome.</title>
        <authorList>
            <consortium name="The International Barley Genome Sequencing Consortium"/>
            <person name="Mayer K.F."/>
            <person name="Waugh R."/>
            <person name="Brown J.W."/>
            <person name="Schulman A."/>
            <person name="Langridge P."/>
            <person name="Platzer M."/>
            <person name="Fincher G.B."/>
            <person name="Muehlbauer G.J."/>
            <person name="Sato K."/>
            <person name="Close T.J."/>
            <person name="Wise R.P."/>
            <person name="Stein N."/>
        </authorList>
    </citation>
    <scope>NUCLEOTIDE SEQUENCE [LARGE SCALE GENOMIC DNA]</scope>
    <source>
        <strain evidence="2">cv. Morex</strain>
    </source>
</reference>
<protein>
    <submittedName>
        <fullName evidence="1">Uncharacterized protein</fullName>
    </submittedName>
</protein>
<proteinExistence type="predicted"/>
<reference evidence="1" key="2">
    <citation type="submission" date="2020-10" db="EMBL/GenBank/DDBJ databases">
        <authorList>
            <person name="Scholz U."/>
            <person name="Mascher M."/>
            <person name="Fiebig A."/>
        </authorList>
    </citation>
    <scope>NUCLEOTIDE SEQUENCE [LARGE SCALE GENOMIC DNA]</scope>
    <source>
        <strain evidence="1">cv. Morex</strain>
    </source>
</reference>
<dbReference type="Proteomes" id="UP000011116">
    <property type="component" value="Chromosome 5H"/>
</dbReference>
<keyword evidence="2" id="KW-1185">Reference proteome</keyword>
<sequence length="86" mass="9419">MLLHVDPVRRPRISRSMAIPSPEVDQAVFLLRNHAVTLSAADGVNASSPMVVGRALEAQLAVPAHSLRVTVHHPEHFFVIFTQPAH</sequence>
<dbReference type="EnsemblPlants" id="HORVU.MOREX.r3.5HG0445050.1">
    <property type="protein sequence ID" value="HORVU.MOREX.r3.5HG0445050.1.CDS1"/>
    <property type="gene ID" value="HORVU.MOREX.r3.5HG0445050"/>
</dbReference>
<evidence type="ECO:0000313" key="1">
    <source>
        <dbReference type="EnsemblPlants" id="HORVU.MOREX.r3.5HG0445050.1.CDS1"/>
    </source>
</evidence>
<name>A0A8I7B8G0_HORVV</name>
<organism evidence="1 2">
    <name type="scientific">Hordeum vulgare subsp. vulgare</name>
    <name type="common">Domesticated barley</name>
    <dbReference type="NCBI Taxonomy" id="112509"/>
    <lineage>
        <taxon>Eukaryota</taxon>
        <taxon>Viridiplantae</taxon>
        <taxon>Streptophyta</taxon>
        <taxon>Embryophyta</taxon>
        <taxon>Tracheophyta</taxon>
        <taxon>Spermatophyta</taxon>
        <taxon>Magnoliopsida</taxon>
        <taxon>Liliopsida</taxon>
        <taxon>Poales</taxon>
        <taxon>Poaceae</taxon>
        <taxon>BOP clade</taxon>
        <taxon>Pooideae</taxon>
        <taxon>Triticodae</taxon>
        <taxon>Triticeae</taxon>
        <taxon>Hordeinae</taxon>
        <taxon>Hordeum</taxon>
    </lineage>
</organism>
<dbReference type="Gramene" id="HORVU.MOREX.r3.5HG0445050.1">
    <property type="protein sequence ID" value="HORVU.MOREX.r3.5HG0445050.1.CDS1"/>
    <property type="gene ID" value="HORVU.MOREX.r3.5HG0445050"/>
</dbReference>
<evidence type="ECO:0000313" key="2">
    <source>
        <dbReference type="Proteomes" id="UP000011116"/>
    </source>
</evidence>
<accession>A0A8I7B8G0</accession>
<dbReference type="Gramene" id="HORVU.MOREX.r2.5HG0368650.1">
    <property type="protein sequence ID" value="HORVU.MOREX.r2.5HG0368650.1.CDS.1"/>
    <property type="gene ID" value="HORVU.MOREX.r2.5HG0368650"/>
</dbReference>